<dbReference type="SUPFAM" id="SSF46689">
    <property type="entry name" value="Homeodomain-like"/>
    <property type="match status" value="2"/>
</dbReference>
<keyword evidence="1" id="KW-0805">Transcription regulation</keyword>
<proteinExistence type="predicted"/>
<evidence type="ECO:0000313" key="5">
    <source>
        <dbReference type="EMBL" id="WNC74181.1"/>
    </source>
</evidence>
<evidence type="ECO:0000256" key="1">
    <source>
        <dbReference type="ARBA" id="ARBA00023015"/>
    </source>
</evidence>
<dbReference type="PROSITE" id="PS00041">
    <property type="entry name" value="HTH_ARAC_FAMILY_1"/>
    <property type="match status" value="1"/>
</dbReference>
<sequence>MDDQQAGVEFSASTGQRLEDLLDHIAEELQATKEKSCFYRLNERYGHGVLEGFDIAPGLEIVRWQTDIKEPFSISRASEQGDIMWSILLTASQSLQVSESSESVVNSACSAYVYNSPMEVSLFGAKLGPIKMILIRLQPQFWLNLPAQTMEKNAQLFGEHDPMFKAFQLNEDLSLQFQQLLDKKNEEFLDDWQTLISSLNICNHVFSQLAQRKSMPKIKNTDITLLHQGATLMLADLKRPLSIEQICSQIGMGRDKFRRLFHQVYDLTPYQYFQQHRLLKAQMLISQGKCSVTQAGYQIGYNHLGHFSSAYKKQFGILPKDTFK</sequence>
<dbReference type="InterPro" id="IPR009057">
    <property type="entry name" value="Homeodomain-like_sf"/>
</dbReference>
<organism evidence="5 6">
    <name type="scientific">Thalassotalea psychrophila</name>
    <dbReference type="NCBI Taxonomy" id="3065647"/>
    <lineage>
        <taxon>Bacteria</taxon>
        <taxon>Pseudomonadati</taxon>
        <taxon>Pseudomonadota</taxon>
        <taxon>Gammaproteobacteria</taxon>
        <taxon>Alteromonadales</taxon>
        <taxon>Colwelliaceae</taxon>
        <taxon>Thalassotalea</taxon>
    </lineage>
</organism>
<dbReference type="PROSITE" id="PS01124">
    <property type="entry name" value="HTH_ARAC_FAMILY_2"/>
    <property type="match status" value="1"/>
</dbReference>
<name>A0ABY9U008_9GAMM</name>
<dbReference type="PANTHER" id="PTHR47893">
    <property type="entry name" value="REGULATORY PROTEIN PCHR"/>
    <property type="match status" value="1"/>
</dbReference>
<dbReference type="Proteomes" id="UP001258994">
    <property type="component" value="Chromosome"/>
</dbReference>
<dbReference type="EMBL" id="CP134145">
    <property type="protein sequence ID" value="WNC74181.1"/>
    <property type="molecule type" value="Genomic_DNA"/>
</dbReference>
<dbReference type="InterPro" id="IPR018062">
    <property type="entry name" value="HTH_AraC-typ_CS"/>
</dbReference>
<dbReference type="PANTHER" id="PTHR47893:SF1">
    <property type="entry name" value="REGULATORY PROTEIN PCHR"/>
    <property type="match status" value="1"/>
</dbReference>
<evidence type="ECO:0000313" key="6">
    <source>
        <dbReference type="Proteomes" id="UP001258994"/>
    </source>
</evidence>
<keyword evidence="2" id="KW-0238">DNA-binding</keyword>
<dbReference type="RefSeq" id="WP_348393288.1">
    <property type="nucleotide sequence ID" value="NZ_CP134145.1"/>
</dbReference>
<gene>
    <name evidence="5" type="ORF">RGQ13_09365</name>
</gene>
<dbReference type="InterPro" id="IPR018060">
    <property type="entry name" value="HTH_AraC"/>
</dbReference>
<keyword evidence="3" id="KW-0804">Transcription</keyword>
<evidence type="ECO:0000259" key="4">
    <source>
        <dbReference type="PROSITE" id="PS01124"/>
    </source>
</evidence>
<feature type="domain" description="HTH araC/xylS-type" evidence="4">
    <location>
        <begin position="227"/>
        <end position="324"/>
    </location>
</feature>
<dbReference type="Pfam" id="PF12833">
    <property type="entry name" value="HTH_18"/>
    <property type="match status" value="1"/>
</dbReference>
<accession>A0ABY9U008</accession>
<evidence type="ECO:0000256" key="2">
    <source>
        <dbReference type="ARBA" id="ARBA00023125"/>
    </source>
</evidence>
<dbReference type="Gene3D" id="1.10.10.60">
    <property type="entry name" value="Homeodomain-like"/>
    <property type="match status" value="1"/>
</dbReference>
<dbReference type="SMART" id="SM00342">
    <property type="entry name" value="HTH_ARAC"/>
    <property type="match status" value="1"/>
</dbReference>
<evidence type="ECO:0000256" key="3">
    <source>
        <dbReference type="ARBA" id="ARBA00023163"/>
    </source>
</evidence>
<protein>
    <submittedName>
        <fullName evidence="5">Helix-turn-helix transcriptional regulator</fullName>
    </submittedName>
</protein>
<keyword evidence="6" id="KW-1185">Reference proteome</keyword>
<reference evidence="6" key="1">
    <citation type="submission" date="2023-09" db="EMBL/GenBank/DDBJ databases">
        <authorList>
            <person name="Li S."/>
            <person name="Li X."/>
            <person name="Zhang C."/>
            <person name="Zhao Z."/>
        </authorList>
    </citation>
    <scope>NUCLEOTIDE SEQUENCE [LARGE SCALE GENOMIC DNA]</scope>
    <source>
        <strain evidence="6">SQ149</strain>
    </source>
</reference>
<dbReference type="InterPro" id="IPR053142">
    <property type="entry name" value="PchR_regulatory_protein"/>
</dbReference>